<reference evidence="2" key="1">
    <citation type="submission" date="2014-12" db="EMBL/GenBank/DDBJ databases">
        <authorList>
            <person name="Huang H.-H."/>
            <person name="Chen S.-C."/>
            <person name="Lai M.-C."/>
        </authorList>
    </citation>
    <scope>NUCLEOTIDE SEQUENCE</scope>
    <source>
        <strain evidence="2">K1F9705b</strain>
    </source>
</reference>
<sequence length="134" mass="14741">MEGEPMADDVINDMKKKTADALEEAARRLRESEESMSGEEIWDIVHDAEGKLQEVVPKKIEKAEEATEEAGEDIRKKLHDAEEKLRSYVEGEHAGIEKKVRSVEGFVSENPIPAVAIAAGAGLLFGLIAAKLRD</sequence>
<dbReference type="EMBL" id="JWHL01000015">
    <property type="protein sequence ID" value="MBR1369614.1"/>
    <property type="molecule type" value="Genomic_DNA"/>
</dbReference>
<keyword evidence="1" id="KW-0175">Coiled coil</keyword>
<evidence type="ECO:0000256" key="1">
    <source>
        <dbReference type="SAM" id="Coils"/>
    </source>
</evidence>
<dbReference type="Proteomes" id="UP000730161">
    <property type="component" value="Unassembled WGS sequence"/>
</dbReference>
<keyword evidence="3" id="KW-1185">Reference proteome</keyword>
<feature type="coiled-coil region" evidence="1">
    <location>
        <begin position="12"/>
        <end position="39"/>
    </location>
</feature>
<proteinExistence type="predicted"/>
<name>A0A8J7W754_9EURY</name>
<evidence type="ECO:0000313" key="2">
    <source>
        <dbReference type="EMBL" id="MBR1369614.1"/>
    </source>
</evidence>
<evidence type="ECO:0000313" key="3">
    <source>
        <dbReference type="Proteomes" id="UP000730161"/>
    </source>
</evidence>
<accession>A0A8J7W754</accession>
<dbReference type="AlphaFoldDB" id="A0A8J7W754"/>
<organism evidence="2 3">
    <name type="scientific">Methanocalculus chunghsingensis</name>
    <dbReference type="NCBI Taxonomy" id="156457"/>
    <lineage>
        <taxon>Archaea</taxon>
        <taxon>Methanobacteriati</taxon>
        <taxon>Methanobacteriota</taxon>
        <taxon>Stenosarchaea group</taxon>
        <taxon>Methanomicrobia</taxon>
        <taxon>Methanomicrobiales</taxon>
        <taxon>Methanocalculaceae</taxon>
        <taxon>Methanocalculus</taxon>
    </lineage>
</organism>
<protein>
    <recommendedName>
        <fullName evidence="4">DUF883 domain-containing protein</fullName>
    </recommendedName>
</protein>
<comment type="caution">
    <text evidence="2">The sequence shown here is derived from an EMBL/GenBank/DDBJ whole genome shotgun (WGS) entry which is preliminary data.</text>
</comment>
<evidence type="ECO:0008006" key="4">
    <source>
        <dbReference type="Google" id="ProtNLM"/>
    </source>
</evidence>
<gene>
    <name evidence="2" type="ORF">RJ53_09015</name>
</gene>